<dbReference type="CDD" id="cd02440">
    <property type="entry name" value="AdoMet_MTases"/>
    <property type="match status" value="1"/>
</dbReference>
<evidence type="ECO:0000313" key="7">
    <source>
        <dbReference type="Proteomes" id="UP000196230"/>
    </source>
</evidence>
<sequence length="309" mass="31623">MTGSGLSAGGAGPASGGALPQPATTDWHLLVRGALQRLSGSGVDSPRADAEQLAAHVMGLQTGAALARILAGAQASADEAARYGELVARRAQRVPLQHLTGEASFHGVCLQVGPGVFLPRPETELLVEHTLAAVAGIDRPVLVDLCTGSGAVAAALAHARAETGRPADVHAVELDPTAHRWAARNLEPLGVHLVLGDAAAALSELDGTADAVTVNPPYVPDGRLPAQPEARLDPAIALYGGDAAGTRIPLTMATAAARLLRTGGVLTMEHDETHGPELVSAVRAQGAWADVVGHQDLTGRPRWLHAVRA</sequence>
<feature type="domain" description="Release factor glutamine methyltransferase N-terminal" evidence="5">
    <location>
        <begin position="31"/>
        <end position="101"/>
    </location>
</feature>
<dbReference type="EMBL" id="FUKP01000014">
    <property type="protein sequence ID" value="SJN18731.1"/>
    <property type="molecule type" value="Genomic_DNA"/>
</dbReference>
<dbReference type="Pfam" id="PF17827">
    <property type="entry name" value="PrmC_N"/>
    <property type="match status" value="1"/>
</dbReference>
<evidence type="ECO:0000259" key="5">
    <source>
        <dbReference type="Pfam" id="PF17827"/>
    </source>
</evidence>
<evidence type="ECO:0000313" key="6">
    <source>
        <dbReference type="EMBL" id="SJN18731.1"/>
    </source>
</evidence>
<dbReference type="Proteomes" id="UP000196230">
    <property type="component" value="Unassembled WGS sequence"/>
</dbReference>
<dbReference type="Gene3D" id="3.40.50.150">
    <property type="entry name" value="Vaccinia Virus protein VP39"/>
    <property type="match status" value="1"/>
</dbReference>
<dbReference type="InterPro" id="IPR040758">
    <property type="entry name" value="PrmC_N"/>
</dbReference>
<feature type="compositionally biased region" description="Gly residues" evidence="4">
    <location>
        <begin position="1"/>
        <end position="15"/>
    </location>
</feature>
<feature type="region of interest" description="Disordered" evidence="4">
    <location>
        <begin position="1"/>
        <end position="21"/>
    </location>
</feature>
<dbReference type="RefSeq" id="WP_087133512.1">
    <property type="nucleotide sequence ID" value="NZ_FUKP01000014.1"/>
</dbReference>
<evidence type="ECO:0000256" key="3">
    <source>
        <dbReference type="ARBA" id="ARBA00022691"/>
    </source>
</evidence>
<dbReference type="PANTHER" id="PTHR18895">
    <property type="entry name" value="HEMK METHYLTRANSFERASE"/>
    <property type="match status" value="1"/>
</dbReference>
<proteinExistence type="predicted"/>
<dbReference type="InterPro" id="IPR004556">
    <property type="entry name" value="HemK-like"/>
</dbReference>
<evidence type="ECO:0000256" key="1">
    <source>
        <dbReference type="ARBA" id="ARBA00022603"/>
    </source>
</evidence>
<dbReference type="InterPro" id="IPR050320">
    <property type="entry name" value="N5-glutamine_MTase"/>
</dbReference>
<keyword evidence="3" id="KW-0949">S-adenosyl-L-methionine</keyword>
<gene>
    <name evidence="6" type="ORF">FM125_02150</name>
</gene>
<dbReference type="NCBIfam" id="TIGR00536">
    <property type="entry name" value="hemK_fam"/>
    <property type="match status" value="1"/>
</dbReference>
<evidence type="ECO:0000256" key="2">
    <source>
        <dbReference type="ARBA" id="ARBA00022679"/>
    </source>
</evidence>
<keyword evidence="2 6" id="KW-0808">Transferase</keyword>
<organism evidence="6 7">
    <name type="scientific">Micrococcus lylae</name>
    <dbReference type="NCBI Taxonomy" id="1273"/>
    <lineage>
        <taxon>Bacteria</taxon>
        <taxon>Bacillati</taxon>
        <taxon>Actinomycetota</taxon>
        <taxon>Actinomycetes</taxon>
        <taxon>Micrococcales</taxon>
        <taxon>Micrococcaceae</taxon>
        <taxon>Micrococcus</taxon>
    </lineage>
</organism>
<protein>
    <submittedName>
        <fullName evidence="6">Protein-N(5)-glutamine methyltransferase PrmC, methylates polypeptide chain release factors RF1 and RF2</fullName>
    </submittedName>
</protein>
<dbReference type="AlphaFoldDB" id="A0A1R4IFX6"/>
<evidence type="ECO:0000256" key="4">
    <source>
        <dbReference type="SAM" id="MobiDB-lite"/>
    </source>
</evidence>
<dbReference type="PANTHER" id="PTHR18895:SF74">
    <property type="entry name" value="MTRF1L RELEASE FACTOR GLUTAMINE METHYLTRANSFERASE"/>
    <property type="match status" value="1"/>
</dbReference>
<dbReference type="GO" id="GO:0032259">
    <property type="term" value="P:methylation"/>
    <property type="evidence" value="ECO:0007669"/>
    <property type="project" value="UniProtKB-KW"/>
</dbReference>
<reference evidence="6 7" key="1">
    <citation type="submission" date="2017-02" db="EMBL/GenBank/DDBJ databases">
        <authorList>
            <person name="Peterson S.W."/>
        </authorList>
    </citation>
    <scope>NUCLEOTIDE SEQUENCE [LARGE SCALE GENOMIC DNA]</scope>
    <source>
        <strain evidence="6 7">2B3F</strain>
    </source>
</reference>
<keyword evidence="1 6" id="KW-0489">Methyltransferase</keyword>
<accession>A0A1R4IFX6</accession>
<name>A0A1R4IFX6_9MICC</name>
<dbReference type="InterPro" id="IPR029063">
    <property type="entry name" value="SAM-dependent_MTases_sf"/>
</dbReference>
<dbReference type="SUPFAM" id="SSF53335">
    <property type="entry name" value="S-adenosyl-L-methionine-dependent methyltransferases"/>
    <property type="match status" value="1"/>
</dbReference>
<dbReference type="Gene3D" id="1.10.8.10">
    <property type="entry name" value="DNA helicase RuvA subunit, C-terminal domain"/>
    <property type="match status" value="1"/>
</dbReference>
<dbReference type="GO" id="GO:0008276">
    <property type="term" value="F:protein methyltransferase activity"/>
    <property type="evidence" value="ECO:0007669"/>
    <property type="project" value="InterPro"/>
</dbReference>